<dbReference type="RefSeq" id="XP_022404880.1">
    <property type="nucleotide sequence ID" value="XM_022549196.1"/>
</dbReference>
<name>A0A1L9VWC2_ASPGL</name>
<evidence type="ECO:0000313" key="2">
    <source>
        <dbReference type="Proteomes" id="UP000184300"/>
    </source>
</evidence>
<dbReference type="Proteomes" id="UP000184300">
    <property type="component" value="Unassembled WGS sequence"/>
</dbReference>
<keyword evidence="2" id="KW-1185">Reference proteome</keyword>
<proteinExistence type="predicted"/>
<evidence type="ECO:0000313" key="1">
    <source>
        <dbReference type="EMBL" id="OJJ88204.1"/>
    </source>
</evidence>
<sequence>MVAGLDYIVPKAPLLSTAFPIAHQLAGVHAPIHVDEGLIYHGGAYCIGPHQAAQGRKYPLALRDEVEFTAQNFRYQVHEKALVPETGLVPD</sequence>
<dbReference type="VEuPathDB" id="FungiDB:ASPGLDRAFT_678569"/>
<reference evidence="2" key="1">
    <citation type="journal article" date="2017" name="Genome Biol.">
        <title>Comparative genomics reveals high biological diversity and specific adaptations in the industrially and medically important fungal genus Aspergillus.</title>
        <authorList>
            <person name="de Vries R.P."/>
            <person name="Riley R."/>
            <person name="Wiebenga A."/>
            <person name="Aguilar-Osorio G."/>
            <person name="Amillis S."/>
            <person name="Uchima C.A."/>
            <person name="Anderluh G."/>
            <person name="Asadollahi M."/>
            <person name="Askin M."/>
            <person name="Barry K."/>
            <person name="Battaglia E."/>
            <person name="Bayram O."/>
            <person name="Benocci T."/>
            <person name="Braus-Stromeyer S.A."/>
            <person name="Caldana C."/>
            <person name="Canovas D."/>
            <person name="Cerqueira G.C."/>
            <person name="Chen F."/>
            <person name="Chen W."/>
            <person name="Choi C."/>
            <person name="Clum A."/>
            <person name="Dos Santos R.A."/>
            <person name="Damasio A.R."/>
            <person name="Diallinas G."/>
            <person name="Emri T."/>
            <person name="Fekete E."/>
            <person name="Flipphi M."/>
            <person name="Freyberg S."/>
            <person name="Gallo A."/>
            <person name="Gournas C."/>
            <person name="Habgood R."/>
            <person name="Hainaut M."/>
            <person name="Harispe M.L."/>
            <person name="Henrissat B."/>
            <person name="Hilden K.S."/>
            <person name="Hope R."/>
            <person name="Hossain A."/>
            <person name="Karabika E."/>
            <person name="Karaffa L."/>
            <person name="Karanyi Z."/>
            <person name="Krasevec N."/>
            <person name="Kuo A."/>
            <person name="Kusch H."/>
            <person name="LaButti K."/>
            <person name="Lagendijk E.L."/>
            <person name="Lapidus A."/>
            <person name="Levasseur A."/>
            <person name="Lindquist E."/>
            <person name="Lipzen A."/>
            <person name="Logrieco A.F."/>
            <person name="MacCabe A."/>
            <person name="Maekelae M.R."/>
            <person name="Malavazi I."/>
            <person name="Melin P."/>
            <person name="Meyer V."/>
            <person name="Mielnichuk N."/>
            <person name="Miskei M."/>
            <person name="Molnar A.P."/>
            <person name="Mule G."/>
            <person name="Ngan C.Y."/>
            <person name="Orejas M."/>
            <person name="Orosz E."/>
            <person name="Ouedraogo J.P."/>
            <person name="Overkamp K.M."/>
            <person name="Park H.-S."/>
            <person name="Perrone G."/>
            <person name="Piumi F."/>
            <person name="Punt P.J."/>
            <person name="Ram A.F."/>
            <person name="Ramon A."/>
            <person name="Rauscher S."/>
            <person name="Record E."/>
            <person name="Riano-Pachon D.M."/>
            <person name="Robert V."/>
            <person name="Roehrig J."/>
            <person name="Ruller R."/>
            <person name="Salamov A."/>
            <person name="Salih N.S."/>
            <person name="Samson R.A."/>
            <person name="Sandor E."/>
            <person name="Sanguinetti M."/>
            <person name="Schuetze T."/>
            <person name="Sepcic K."/>
            <person name="Shelest E."/>
            <person name="Sherlock G."/>
            <person name="Sophianopoulou V."/>
            <person name="Squina F.M."/>
            <person name="Sun H."/>
            <person name="Susca A."/>
            <person name="Todd R.B."/>
            <person name="Tsang A."/>
            <person name="Unkles S.E."/>
            <person name="van de Wiele N."/>
            <person name="van Rossen-Uffink D."/>
            <person name="Oliveira J.V."/>
            <person name="Vesth T.C."/>
            <person name="Visser J."/>
            <person name="Yu J.-H."/>
            <person name="Zhou M."/>
            <person name="Andersen M.R."/>
            <person name="Archer D.B."/>
            <person name="Baker S.E."/>
            <person name="Benoit I."/>
            <person name="Brakhage A.A."/>
            <person name="Braus G.H."/>
            <person name="Fischer R."/>
            <person name="Frisvad J.C."/>
            <person name="Goldman G.H."/>
            <person name="Houbraken J."/>
            <person name="Oakley B."/>
            <person name="Pocsi I."/>
            <person name="Scazzocchio C."/>
            <person name="Seiboth B."/>
            <person name="vanKuyk P.A."/>
            <person name="Wortman J."/>
            <person name="Dyer P.S."/>
            <person name="Grigoriev I.V."/>
        </authorList>
    </citation>
    <scope>NUCLEOTIDE SEQUENCE [LARGE SCALE GENOMIC DNA]</scope>
    <source>
        <strain evidence="2">CBS 516.65</strain>
    </source>
</reference>
<organism evidence="1 2">
    <name type="scientific">Aspergillus glaucus CBS 516.65</name>
    <dbReference type="NCBI Taxonomy" id="1160497"/>
    <lineage>
        <taxon>Eukaryota</taxon>
        <taxon>Fungi</taxon>
        <taxon>Dikarya</taxon>
        <taxon>Ascomycota</taxon>
        <taxon>Pezizomycotina</taxon>
        <taxon>Eurotiomycetes</taxon>
        <taxon>Eurotiomycetidae</taxon>
        <taxon>Eurotiales</taxon>
        <taxon>Aspergillaceae</taxon>
        <taxon>Aspergillus</taxon>
        <taxon>Aspergillus subgen. Aspergillus</taxon>
    </lineage>
</organism>
<protein>
    <submittedName>
        <fullName evidence="1">Uncharacterized protein</fullName>
    </submittedName>
</protein>
<gene>
    <name evidence="1" type="ORF">ASPGLDRAFT_678569</name>
</gene>
<dbReference type="AlphaFoldDB" id="A0A1L9VWC2"/>
<dbReference type="EMBL" id="KV878889">
    <property type="protein sequence ID" value="OJJ88204.1"/>
    <property type="molecule type" value="Genomic_DNA"/>
</dbReference>
<accession>A0A1L9VWC2</accession>
<dbReference type="GeneID" id="34465456"/>